<dbReference type="VEuPathDB" id="VectorBase:ISCP_015772"/>
<dbReference type="Gene3D" id="3.30.2310.10">
    <property type="entry name" value="YaeB-like"/>
    <property type="match status" value="1"/>
</dbReference>
<dbReference type="AlphaFoldDB" id="B7QIF9"/>
<dbReference type="PROSITE" id="PS51668">
    <property type="entry name" value="TSAA_2"/>
    <property type="match status" value="1"/>
</dbReference>
<comment type="similarity">
    <text evidence="2">Belongs to the tRNA methyltransferase O family.</text>
</comment>
<dbReference type="InterPro" id="IPR040372">
    <property type="entry name" value="YaeB-like"/>
</dbReference>
<dbReference type="PANTHER" id="PTHR12818">
    <property type="entry name" value="TRNA (ADENINE(37)-N6)-METHYLTRANSFERASE"/>
    <property type="match status" value="1"/>
</dbReference>
<dbReference type="VEuPathDB" id="VectorBase:ISCI014570"/>
<dbReference type="InParanoid" id="B7QIF9"/>
<evidence type="ECO:0000313" key="4">
    <source>
        <dbReference type="EMBL" id="EEC18631.1"/>
    </source>
</evidence>
<dbReference type="HOGENOM" id="CLU_1074743_0_0_1"/>
<keyword evidence="1" id="KW-0949">S-adenosyl-L-methionine</keyword>
<reference evidence="4 6" key="1">
    <citation type="submission" date="2008-03" db="EMBL/GenBank/DDBJ databases">
        <title>Annotation of Ixodes scapularis.</title>
        <authorList>
            <consortium name="Ixodes scapularis Genome Project Consortium"/>
            <person name="Caler E."/>
            <person name="Hannick L.I."/>
            <person name="Bidwell S."/>
            <person name="Joardar V."/>
            <person name="Thiagarajan M."/>
            <person name="Amedeo P."/>
            <person name="Galinsky K.J."/>
            <person name="Schobel S."/>
            <person name="Inman J."/>
            <person name="Hostetler J."/>
            <person name="Miller J."/>
            <person name="Hammond M."/>
            <person name="Megy K."/>
            <person name="Lawson D."/>
            <person name="Kodira C."/>
            <person name="Sutton G."/>
            <person name="Meyer J."/>
            <person name="Hill C.A."/>
            <person name="Birren B."/>
            <person name="Nene V."/>
            <person name="Collins F."/>
            <person name="Alarcon-Chaidez F."/>
            <person name="Wikel S."/>
            <person name="Strausberg R."/>
        </authorList>
    </citation>
    <scope>NUCLEOTIDE SEQUENCE [LARGE SCALE GENOMIC DNA]</scope>
    <source>
        <strain evidence="6">Wikel</strain>
        <strain evidence="4">Wikel colony</strain>
    </source>
</reference>
<dbReference type="FunFam" id="3.30.2310.10:FF:000002">
    <property type="entry name" value="tRNA methyltransferase O"/>
    <property type="match status" value="1"/>
</dbReference>
<dbReference type="PaxDb" id="6945-B7QIF9"/>
<evidence type="ECO:0000313" key="5">
    <source>
        <dbReference type="EnsemblMetazoa" id="ISCW014570-PA"/>
    </source>
</evidence>
<dbReference type="OrthoDB" id="4882at2759"/>
<organism>
    <name type="scientific">Ixodes scapularis</name>
    <name type="common">Black-legged tick</name>
    <name type="synonym">Deer tick</name>
    <dbReference type="NCBI Taxonomy" id="6945"/>
    <lineage>
        <taxon>Eukaryota</taxon>
        <taxon>Metazoa</taxon>
        <taxon>Ecdysozoa</taxon>
        <taxon>Arthropoda</taxon>
        <taxon>Chelicerata</taxon>
        <taxon>Arachnida</taxon>
        <taxon>Acari</taxon>
        <taxon>Parasitiformes</taxon>
        <taxon>Ixodida</taxon>
        <taxon>Ixodoidea</taxon>
        <taxon>Ixodidae</taxon>
        <taxon>Ixodinae</taxon>
        <taxon>Ixodes</taxon>
    </lineage>
</organism>
<evidence type="ECO:0000259" key="3">
    <source>
        <dbReference type="PROSITE" id="PS51668"/>
    </source>
</evidence>
<evidence type="ECO:0000256" key="2">
    <source>
        <dbReference type="ARBA" id="ARBA00033753"/>
    </source>
</evidence>
<dbReference type="EnsemblMetazoa" id="ISCW014570-RA">
    <property type="protein sequence ID" value="ISCW014570-PA"/>
    <property type="gene ID" value="ISCW014570"/>
</dbReference>
<proteinExistence type="inferred from homology"/>
<dbReference type="InterPro" id="IPR036413">
    <property type="entry name" value="YaeB-like_sf"/>
</dbReference>
<feature type="domain" description="TsaA-like" evidence="3">
    <location>
        <begin position="1"/>
        <end position="114"/>
    </location>
</feature>
<dbReference type="EMBL" id="ABJB011124414">
    <property type="status" value="NOT_ANNOTATED_CDS"/>
    <property type="molecule type" value="Genomic_DNA"/>
</dbReference>
<dbReference type="Pfam" id="PF01980">
    <property type="entry name" value="TrmO_N"/>
    <property type="match status" value="1"/>
</dbReference>
<dbReference type="VEuPathDB" id="VectorBase:ISCW014570"/>
<dbReference type="STRING" id="6945.B7QIF9"/>
<evidence type="ECO:0000313" key="6">
    <source>
        <dbReference type="Proteomes" id="UP000001555"/>
    </source>
</evidence>
<reference evidence="5" key="2">
    <citation type="submission" date="2020-05" db="UniProtKB">
        <authorList>
            <consortium name="EnsemblMetazoa"/>
        </authorList>
    </citation>
    <scope>IDENTIFICATION</scope>
    <source>
        <strain evidence="5">wikel</strain>
    </source>
</reference>
<evidence type="ECO:0000256" key="1">
    <source>
        <dbReference type="ARBA" id="ARBA00022691"/>
    </source>
</evidence>
<dbReference type="Gene3D" id="2.40.30.70">
    <property type="entry name" value="YaeB-like"/>
    <property type="match status" value="1"/>
</dbReference>
<dbReference type="Proteomes" id="UP000001555">
    <property type="component" value="Unassembled WGS sequence"/>
</dbReference>
<keyword evidence="6" id="KW-1185">Reference proteome</keyword>
<sequence length="259" mass="28326">MLLRHTLPQFGSYRPEPSYALMTDYGRRLHAGLLCRLLSVLDRNNRTESGTFAYKSKVRPPRLDGRSVGVFGTRSPHRPCPIDGTLHISGVDLVDGTPILDIKPYIPEYDAPNQMARDAKTSPPDGVTTTTRCASWISGESSSPSSLGGLRVDFTPSALGDLARFHGRDECQEAECPLCLHHLADGTQARQALTALLSADPRSLHRKNNCSDRLYYCVVDVLHVTAWFDVGRVEVLKVAPLALMDTVSNVADTSGSSYS</sequence>
<dbReference type="InterPro" id="IPR036414">
    <property type="entry name" value="YaeB_N_sf"/>
</dbReference>
<protein>
    <recommendedName>
        <fullName evidence="3">TsaA-like domain-containing protein</fullName>
    </recommendedName>
</protein>
<accession>B7QIF9</accession>
<dbReference type="EMBL" id="DS945857">
    <property type="protein sequence ID" value="EEC18631.1"/>
    <property type="molecule type" value="Genomic_DNA"/>
</dbReference>
<gene>
    <name evidence="4" type="ORF">IscW_ISCW014570</name>
</gene>
<name>B7QIF9_IXOSC</name>
<dbReference type="PANTHER" id="PTHR12818:SF0">
    <property type="entry name" value="TRNA (ADENINE(37)-N6)-METHYLTRANSFERASE"/>
    <property type="match status" value="1"/>
</dbReference>
<dbReference type="FunCoup" id="B7QIF9">
    <property type="interactions" value="421"/>
</dbReference>
<dbReference type="SUPFAM" id="SSF118196">
    <property type="entry name" value="YaeB-like"/>
    <property type="match status" value="1"/>
</dbReference>
<dbReference type="InterPro" id="IPR023370">
    <property type="entry name" value="TrmO-like_N"/>
</dbReference>